<dbReference type="Gene3D" id="2.40.50.590">
    <property type="match status" value="1"/>
</dbReference>
<gene>
    <name evidence="10" type="ORF">FN961_24815</name>
</gene>
<dbReference type="EMBL" id="VKGK01000054">
    <property type="protein sequence ID" value="TRY10879.1"/>
    <property type="molecule type" value="Genomic_DNA"/>
</dbReference>
<dbReference type="PROSITE" id="PS00116">
    <property type="entry name" value="DNA_POLYMERASE_B"/>
    <property type="match status" value="1"/>
</dbReference>
<keyword evidence="5 7" id="KW-0238">DNA-binding</keyword>
<evidence type="ECO:0000259" key="9">
    <source>
        <dbReference type="Pfam" id="PF03104"/>
    </source>
</evidence>
<dbReference type="Pfam" id="PF03104">
    <property type="entry name" value="DNA_pol_B_exo1"/>
    <property type="match status" value="1"/>
</dbReference>
<sequence length="806" mass="90844">MDRDVLPTTSVKGRVLTRHLVQQSGSLLLHYYVKTAEGPVLVQIPNADYLCFCATSALDTLLSSPGLGPIRTKALALQNFELGSVTALYCQSRQSFRNLTRASVDLGIPLYESDIRPEHRYLIERFIALDVEFTGEFSTSKSNDTLPVFIGERARKLDLDISLKAISLDFECSFDGELYSVGLYGKDGEIPYEKVIMVGEPVDNLMPEVEDYDKQRARDYIEWVADEKSLILQLVAWFADYDPDIIIGWAVVTFDLALLYRRAKKLGISLPIGRGGAELGWKVADKFRPESLSLAGRVVLDGIDWLKAAFYRFDSFSLEFVSRALLEEGKAIHSVENRVDEIADLFHHDKLALAHYNLTDSRLVWDVFNHTQLFEFALERSRLTGLELGRVGGSVAAFNNLYLPHLHRAGFVAPAMATSQGLESPGGYVMDSLPGLYQNIVVLDFKSLYPSIIRTFLIDPKGLVQGLSMPELETVEGFLGGCFSRENPILPELIKTLSEHREKAKLEKNEPLSHAIKIIMNSLYGVLGSRGCVFHDARLASSITLRGHEIMKQTKVWIEECGYQVIYGDTDSTFVWLGSDPLDFNVDTVAKGLVEMINKQWQQKLAETMNIACFLELEYESHYEQFFMPTLRGSIEGSKKRYVGAFTKPDGELKLIFKGMEQVRSDWSPLARRIQEALYYRLFSKQDVTVFLLDVIAELLAGKLDSELVFSKKLRRDICDYTAKSSPHVKAAQIQYSLSGLESLSKKGTRIEYLMTTNGAEPVKYRQANIDYQYYIDKQLGPIADPILTILGESFSNMRSKQLPLI</sequence>
<reference evidence="11" key="1">
    <citation type="submission" date="2019-07" db="EMBL/GenBank/DDBJ databases">
        <title>Shewanella sp. YLB-08 draft genomic sequence.</title>
        <authorList>
            <person name="Yu L."/>
        </authorList>
    </citation>
    <scope>NUCLEOTIDE SEQUENCE [LARGE SCALE GENOMIC DNA]</scope>
    <source>
        <strain evidence="11">JCM 20706</strain>
    </source>
</reference>
<dbReference type="OrthoDB" id="5807460at2"/>
<evidence type="ECO:0000256" key="6">
    <source>
        <dbReference type="ARBA" id="ARBA00049244"/>
    </source>
</evidence>
<keyword evidence="3 7" id="KW-0548">Nucleotidyltransferase</keyword>
<evidence type="ECO:0000256" key="2">
    <source>
        <dbReference type="ARBA" id="ARBA00022679"/>
    </source>
</evidence>
<dbReference type="PANTHER" id="PTHR10322:SF23">
    <property type="entry name" value="DNA POLYMERASE DELTA CATALYTIC SUBUNIT"/>
    <property type="match status" value="1"/>
</dbReference>
<protein>
    <recommendedName>
        <fullName evidence="7">DNA polymerase</fullName>
        <ecNumber evidence="7">2.7.7.7</ecNumber>
    </recommendedName>
</protein>
<dbReference type="SUPFAM" id="SSF56672">
    <property type="entry name" value="DNA/RNA polymerases"/>
    <property type="match status" value="1"/>
</dbReference>
<dbReference type="CDD" id="cd05784">
    <property type="entry name" value="DNA_polB_II_exo"/>
    <property type="match status" value="1"/>
</dbReference>
<dbReference type="PRINTS" id="PR00106">
    <property type="entry name" value="DNAPOLB"/>
</dbReference>
<evidence type="ECO:0000256" key="7">
    <source>
        <dbReference type="RuleBase" id="RU000442"/>
    </source>
</evidence>
<dbReference type="InterPro" id="IPR012337">
    <property type="entry name" value="RNaseH-like_sf"/>
</dbReference>
<evidence type="ECO:0000256" key="4">
    <source>
        <dbReference type="ARBA" id="ARBA00022932"/>
    </source>
</evidence>
<evidence type="ECO:0000256" key="5">
    <source>
        <dbReference type="ARBA" id="ARBA00023125"/>
    </source>
</evidence>
<proteinExistence type="inferred from homology"/>
<comment type="similarity">
    <text evidence="1 7">Belongs to the DNA polymerase type-B family.</text>
</comment>
<dbReference type="Gene3D" id="1.10.132.60">
    <property type="entry name" value="DNA polymerase family B, C-terminal domain"/>
    <property type="match status" value="1"/>
</dbReference>
<dbReference type="RefSeq" id="WP_144042828.1">
    <property type="nucleotide sequence ID" value="NZ_VKGK01000054.1"/>
</dbReference>
<keyword evidence="7" id="KW-0235">DNA replication</keyword>
<dbReference type="InterPro" id="IPR050240">
    <property type="entry name" value="DNA_pol_type-B"/>
</dbReference>
<dbReference type="InterPro" id="IPR006133">
    <property type="entry name" value="DNA-dir_DNA_pol_B_exonuc"/>
</dbReference>
<dbReference type="InterPro" id="IPR023211">
    <property type="entry name" value="DNA_pol_palm_dom_sf"/>
</dbReference>
<dbReference type="GO" id="GO:0003677">
    <property type="term" value="F:DNA binding"/>
    <property type="evidence" value="ECO:0007669"/>
    <property type="project" value="UniProtKB-KW"/>
</dbReference>
<comment type="caution">
    <text evidence="10">The sequence shown here is derived from an EMBL/GenBank/DDBJ whole genome shotgun (WGS) entry which is preliminary data.</text>
</comment>
<dbReference type="FunFam" id="3.90.1600.10:FF:000030">
    <property type="entry name" value="DNA polymerase II"/>
    <property type="match status" value="1"/>
</dbReference>
<dbReference type="SUPFAM" id="SSF53098">
    <property type="entry name" value="Ribonuclease H-like"/>
    <property type="match status" value="1"/>
</dbReference>
<evidence type="ECO:0000256" key="3">
    <source>
        <dbReference type="ARBA" id="ARBA00022695"/>
    </source>
</evidence>
<dbReference type="Gene3D" id="3.30.420.10">
    <property type="entry name" value="Ribonuclease H-like superfamily/Ribonuclease H"/>
    <property type="match status" value="1"/>
</dbReference>
<evidence type="ECO:0000259" key="8">
    <source>
        <dbReference type="Pfam" id="PF00136"/>
    </source>
</evidence>
<accession>A0A553JEL0</accession>
<dbReference type="AlphaFoldDB" id="A0A553JEL0"/>
<evidence type="ECO:0000313" key="10">
    <source>
        <dbReference type="EMBL" id="TRY10879.1"/>
    </source>
</evidence>
<dbReference type="InterPro" id="IPR006134">
    <property type="entry name" value="DNA-dir_DNA_pol_B_multi_dom"/>
</dbReference>
<dbReference type="Pfam" id="PF00136">
    <property type="entry name" value="DNA_pol_B"/>
    <property type="match status" value="1"/>
</dbReference>
<organism evidence="10 11">
    <name type="scientific">Shewanella hanedai</name>
    <name type="common">Alteromonas hanedai</name>
    <dbReference type="NCBI Taxonomy" id="25"/>
    <lineage>
        <taxon>Bacteria</taxon>
        <taxon>Pseudomonadati</taxon>
        <taxon>Pseudomonadota</taxon>
        <taxon>Gammaproteobacteria</taxon>
        <taxon>Alteromonadales</taxon>
        <taxon>Shewanellaceae</taxon>
        <taxon>Shewanella</taxon>
    </lineage>
</organism>
<dbReference type="InterPro" id="IPR042087">
    <property type="entry name" value="DNA_pol_B_thumb"/>
</dbReference>
<dbReference type="GO" id="GO:0003887">
    <property type="term" value="F:DNA-directed DNA polymerase activity"/>
    <property type="evidence" value="ECO:0007669"/>
    <property type="project" value="UniProtKB-KW"/>
</dbReference>
<dbReference type="EC" id="2.7.7.7" evidence="7"/>
<keyword evidence="11" id="KW-1185">Reference proteome</keyword>
<dbReference type="GO" id="GO:0000166">
    <property type="term" value="F:nucleotide binding"/>
    <property type="evidence" value="ECO:0007669"/>
    <property type="project" value="InterPro"/>
</dbReference>
<evidence type="ECO:0000256" key="1">
    <source>
        <dbReference type="ARBA" id="ARBA00005755"/>
    </source>
</evidence>
<dbReference type="CDD" id="cd05537">
    <property type="entry name" value="POLBc_Pol_II"/>
    <property type="match status" value="1"/>
</dbReference>
<dbReference type="GO" id="GO:0009432">
    <property type="term" value="P:SOS response"/>
    <property type="evidence" value="ECO:0007669"/>
    <property type="project" value="TreeGrafter"/>
</dbReference>
<feature type="domain" description="DNA-directed DNA polymerase family B multifunctional" evidence="8">
    <location>
        <begin position="403"/>
        <end position="779"/>
    </location>
</feature>
<dbReference type="InterPro" id="IPR006172">
    <property type="entry name" value="DNA-dir_DNA_pol_B"/>
</dbReference>
<evidence type="ECO:0000313" key="11">
    <source>
        <dbReference type="Proteomes" id="UP000318126"/>
    </source>
</evidence>
<keyword evidence="4 7" id="KW-0239">DNA-directed DNA polymerase</keyword>
<dbReference type="InterPro" id="IPR017964">
    <property type="entry name" value="DNA-dir_DNA_pol_B_CS"/>
</dbReference>
<dbReference type="InterPro" id="IPR036397">
    <property type="entry name" value="RNaseH_sf"/>
</dbReference>
<dbReference type="GO" id="GO:0045004">
    <property type="term" value="P:DNA replication proofreading"/>
    <property type="evidence" value="ECO:0007669"/>
    <property type="project" value="TreeGrafter"/>
</dbReference>
<dbReference type="Proteomes" id="UP000318126">
    <property type="component" value="Unassembled WGS sequence"/>
</dbReference>
<dbReference type="SMART" id="SM00486">
    <property type="entry name" value="POLBc"/>
    <property type="match status" value="1"/>
</dbReference>
<name>A0A553JEL0_SHEHA</name>
<feature type="domain" description="DNA-directed DNA polymerase family B exonuclease" evidence="9">
    <location>
        <begin position="193"/>
        <end position="319"/>
    </location>
</feature>
<dbReference type="NCBIfam" id="NF004421">
    <property type="entry name" value="PRK05762.1-2"/>
    <property type="match status" value="1"/>
</dbReference>
<dbReference type="PANTHER" id="PTHR10322">
    <property type="entry name" value="DNA POLYMERASE CATALYTIC SUBUNIT"/>
    <property type="match status" value="1"/>
</dbReference>
<keyword evidence="2 7" id="KW-0808">Transferase</keyword>
<dbReference type="Gene3D" id="3.90.1600.10">
    <property type="entry name" value="Palm domain of DNA polymerase"/>
    <property type="match status" value="2"/>
</dbReference>
<comment type="catalytic activity">
    <reaction evidence="6 7">
        <text>DNA(n) + a 2'-deoxyribonucleoside 5'-triphosphate = DNA(n+1) + diphosphate</text>
        <dbReference type="Rhea" id="RHEA:22508"/>
        <dbReference type="Rhea" id="RHEA-COMP:17339"/>
        <dbReference type="Rhea" id="RHEA-COMP:17340"/>
        <dbReference type="ChEBI" id="CHEBI:33019"/>
        <dbReference type="ChEBI" id="CHEBI:61560"/>
        <dbReference type="ChEBI" id="CHEBI:173112"/>
        <dbReference type="EC" id="2.7.7.7"/>
    </reaction>
</comment>
<dbReference type="InterPro" id="IPR043502">
    <property type="entry name" value="DNA/RNA_pol_sf"/>
</dbReference>
<dbReference type="GO" id="GO:0008296">
    <property type="term" value="F:3'-5'-DNA exonuclease activity"/>
    <property type="evidence" value="ECO:0007669"/>
    <property type="project" value="TreeGrafter"/>
</dbReference>